<evidence type="ECO:0000313" key="1">
    <source>
        <dbReference type="EMBL" id="GAH27815.1"/>
    </source>
</evidence>
<reference evidence="1" key="1">
    <citation type="journal article" date="2014" name="Front. Microbiol.">
        <title>High frequency of phylogenetically diverse reductive dehalogenase-homologous genes in deep subseafloor sedimentary metagenomes.</title>
        <authorList>
            <person name="Kawai M."/>
            <person name="Futagami T."/>
            <person name="Toyoda A."/>
            <person name="Takaki Y."/>
            <person name="Nishi S."/>
            <person name="Hori S."/>
            <person name="Arai W."/>
            <person name="Tsubouchi T."/>
            <person name="Morono Y."/>
            <person name="Uchiyama I."/>
            <person name="Ito T."/>
            <person name="Fujiyama A."/>
            <person name="Inagaki F."/>
            <person name="Takami H."/>
        </authorList>
    </citation>
    <scope>NUCLEOTIDE SEQUENCE</scope>
    <source>
        <strain evidence="1">Expedition CK06-06</strain>
    </source>
</reference>
<name>X1F5G3_9ZZZZ</name>
<proteinExistence type="predicted"/>
<protein>
    <submittedName>
        <fullName evidence="1">Uncharacterized protein</fullName>
    </submittedName>
</protein>
<organism evidence="1">
    <name type="scientific">marine sediment metagenome</name>
    <dbReference type="NCBI Taxonomy" id="412755"/>
    <lineage>
        <taxon>unclassified sequences</taxon>
        <taxon>metagenomes</taxon>
        <taxon>ecological metagenomes</taxon>
    </lineage>
</organism>
<dbReference type="AlphaFoldDB" id="X1F5G3"/>
<dbReference type="EMBL" id="BART01041652">
    <property type="protein sequence ID" value="GAH27815.1"/>
    <property type="molecule type" value="Genomic_DNA"/>
</dbReference>
<comment type="caution">
    <text evidence="1">The sequence shown here is derived from an EMBL/GenBank/DDBJ whole genome shotgun (WGS) entry which is preliminary data.</text>
</comment>
<accession>X1F5G3</accession>
<feature type="non-terminal residue" evidence="1">
    <location>
        <position position="1"/>
    </location>
</feature>
<gene>
    <name evidence="1" type="ORF">S01H4_66864</name>
</gene>
<sequence>ATILNKNNGQKKVLTKKDLHELSVQKTRRITP</sequence>